<proteinExistence type="predicted"/>
<dbReference type="EMBL" id="SUVG01000008">
    <property type="protein sequence ID" value="MBE6421825.1"/>
    <property type="molecule type" value="Genomic_DNA"/>
</dbReference>
<evidence type="ECO:0000313" key="2">
    <source>
        <dbReference type="EMBL" id="MBE6421825.1"/>
    </source>
</evidence>
<evidence type="ECO:0000313" key="3">
    <source>
        <dbReference type="Proteomes" id="UP000725649"/>
    </source>
</evidence>
<gene>
    <name evidence="2" type="ORF">E7027_06875</name>
</gene>
<dbReference type="AlphaFoldDB" id="A0A928HJB0"/>
<keyword evidence="1" id="KW-0732">Signal</keyword>
<accession>A0A928HJB0</accession>
<evidence type="ECO:0008006" key="4">
    <source>
        <dbReference type="Google" id="ProtNLM"/>
    </source>
</evidence>
<feature type="chain" id="PRO_5038124622" description="Water stress and hypersensitive response domain-containing protein" evidence="1">
    <location>
        <begin position="19"/>
        <end position="154"/>
    </location>
</feature>
<dbReference type="SUPFAM" id="SSF117070">
    <property type="entry name" value="LEA14-like"/>
    <property type="match status" value="1"/>
</dbReference>
<protein>
    <recommendedName>
        <fullName evidence="4">Water stress and hypersensitive response domain-containing protein</fullName>
    </recommendedName>
</protein>
<dbReference type="Proteomes" id="UP000725649">
    <property type="component" value="Unassembled WGS sequence"/>
</dbReference>
<sequence length="154" mass="16739">MKKLLLCVVSACLLTACATLKEAQNLANCKFALKSVELVNYNLTSFDFDVVIAITNLNKQDAASLKRFEGVLTVNEDPMANVTLKDIRIEPNSVKNAKAKLSVPMSQFSTKLLGLISMGSGTLDYHLTGTMYFEGPMGVEIPMPVDIGRVGSYN</sequence>
<comment type="caution">
    <text evidence="2">The sequence shown here is derived from an EMBL/GenBank/DDBJ whole genome shotgun (WGS) entry which is preliminary data.</text>
</comment>
<feature type="signal peptide" evidence="1">
    <location>
        <begin position="1"/>
        <end position="18"/>
    </location>
</feature>
<reference evidence="2" key="1">
    <citation type="submission" date="2019-04" db="EMBL/GenBank/DDBJ databases">
        <title>Evolution of Biomass-Degrading Anaerobic Consortia Revealed by Metagenomics.</title>
        <authorList>
            <person name="Peng X."/>
        </authorList>
    </citation>
    <scope>NUCLEOTIDE SEQUENCE</scope>
    <source>
        <strain evidence="2">SIG66</strain>
    </source>
</reference>
<name>A0A928HJB0_9BACT</name>
<dbReference type="Gene3D" id="2.60.40.1820">
    <property type="match status" value="1"/>
</dbReference>
<dbReference type="PROSITE" id="PS51257">
    <property type="entry name" value="PROKAR_LIPOPROTEIN"/>
    <property type="match status" value="1"/>
</dbReference>
<organism evidence="2 3">
    <name type="scientific">Candidatus Avelusimicrobium gallicola</name>
    <dbReference type="NCBI Taxonomy" id="2562704"/>
    <lineage>
        <taxon>Bacteria</taxon>
        <taxon>Pseudomonadati</taxon>
        <taxon>Elusimicrobiota</taxon>
        <taxon>Elusimicrobia</taxon>
        <taxon>Elusimicrobiales</taxon>
        <taxon>Elusimicrobiaceae</taxon>
        <taxon>Candidatus Avelusimicrobium</taxon>
    </lineage>
</organism>
<evidence type="ECO:0000256" key="1">
    <source>
        <dbReference type="SAM" id="SignalP"/>
    </source>
</evidence>